<keyword evidence="2" id="KW-1185">Reference proteome</keyword>
<name>A0ACC2VN44_9TREE</name>
<proteinExistence type="predicted"/>
<dbReference type="EMBL" id="JASBWT010000011">
    <property type="protein sequence ID" value="KAJ9100536.1"/>
    <property type="molecule type" value="Genomic_DNA"/>
</dbReference>
<comment type="caution">
    <text evidence="1">The sequence shown here is derived from an EMBL/GenBank/DDBJ whole genome shotgun (WGS) entry which is preliminary data.</text>
</comment>
<evidence type="ECO:0000313" key="1">
    <source>
        <dbReference type="EMBL" id="KAJ9100536.1"/>
    </source>
</evidence>
<sequence length="667" mass="70951">MQTGVILALALIPVYILIFSLVVNIVLYKTRPAFKTAFVSPSHRLPAAIRFLLPYPISAYGATKIPASQSGNDFGISSSRDGTRETRQRAERRPVTLPPPAGTSATNSSRRVRSNAAGTAGSSSAATPATSSTRVATRGGRRWGRTGSQRSTQTLPLYSEDVGDEDVVLIAKRESMRSMQSARSRRGRGDEDIEEEGESTDDEVREESDEETIRDHAHDDDTQPATQSLSTPAEETLSRHRRDRSASIASSTSIQERGWGEAPAYEDVMLDTPRLGTSLRMSEELHRGSQDTSMAADISRVYTSDSAQVPLTTSRNSMTGTGTSGGFRSFVGRLTGRIPVSPSAGVRYAGVRPSHGDAENGQGMASGQGSSEAYPMTGRPRGLSSASATSQLTVDTGVRRPSISSGMQRFRSNTSGIASTNNSLVSLLLHPTMSNQSDTAAAGRFHYRGRSASNANSIPEDPSSPSASVLNLGISPPLPGSVIRSAYIPPRAGFSNEQLKFLSSTESLGKYGANFGPDEAASGLGPTSHSHTTRSRSGSASSVGLTDRNHNLHTRGQSLGSAAYTTGTSADGPPTFEELLREEAAADETRHRSQVPPHNPGAMEEIPISEPSTASESSTQRLSPVIVRTHRQPPPVSVSHALPNFDLEVVPPTPIIEQNRRSFISGA</sequence>
<dbReference type="Proteomes" id="UP001227268">
    <property type="component" value="Unassembled WGS sequence"/>
</dbReference>
<accession>A0ACC2VN44</accession>
<protein>
    <submittedName>
        <fullName evidence="1">Uncharacterized protein</fullName>
    </submittedName>
</protein>
<organism evidence="1 2">
    <name type="scientific">Naganishia friedmannii</name>
    <dbReference type="NCBI Taxonomy" id="89922"/>
    <lineage>
        <taxon>Eukaryota</taxon>
        <taxon>Fungi</taxon>
        <taxon>Dikarya</taxon>
        <taxon>Basidiomycota</taxon>
        <taxon>Agaricomycotina</taxon>
        <taxon>Tremellomycetes</taxon>
        <taxon>Filobasidiales</taxon>
        <taxon>Filobasidiaceae</taxon>
        <taxon>Naganishia</taxon>
    </lineage>
</organism>
<reference evidence="1" key="1">
    <citation type="submission" date="2023-04" db="EMBL/GenBank/DDBJ databases">
        <title>Draft Genome sequencing of Naganishia species isolated from polar environments using Oxford Nanopore Technology.</title>
        <authorList>
            <person name="Leo P."/>
            <person name="Venkateswaran K."/>
        </authorList>
    </citation>
    <scope>NUCLEOTIDE SEQUENCE</scope>
    <source>
        <strain evidence="1">MNA-CCFEE 5423</strain>
    </source>
</reference>
<evidence type="ECO:0000313" key="2">
    <source>
        <dbReference type="Proteomes" id="UP001227268"/>
    </source>
</evidence>
<gene>
    <name evidence="1" type="ORF">QFC21_003579</name>
</gene>